<dbReference type="PANTHER" id="PTHR39321:SF3">
    <property type="entry name" value="PHOSPHOPANTETHEINE ADENYLYLTRANSFERASE"/>
    <property type="match status" value="1"/>
</dbReference>
<dbReference type="AlphaFoldDB" id="A0A921NRY3"/>
<keyword evidence="9 11" id="KW-0520">NAD</keyword>
<dbReference type="EC" id="2.7.7.18" evidence="11"/>
<comment type="function">
    <text evidence="1 11">Catalyzes the reversible adenylation of nicotinate mononucleotide (NaMN) to nicotinic acid adenine dinucleotide (NaAD).</text>
</comment>
<evidence type="ECO:0000256" key="8">
    <source>
        <dbReference type="ARBA" id="ARBA00022840"/>
    </source>
</evidence>
<dbReference type="EMBL" id="APKE01000027">
    <property type="protein sequence ID" value="KAF0675289.1"/>
    <property type="molecule type" value="Genomic_DNA"/>
</dbReference>
<evidence type="ECO:0000256" key="5">
    <source>
        <dbReference type="ARBA" id="ARBA00022679"/>
    </source>
</evidence>
<dbReference type="CDD" id="cd02165">
    <property type="entry name" value="NMNAT"/>
    <property type="match status" value="1"/>
</dbReference>
<keyword evidence="8 11" id="KW-0067">ATP-binding</keyword>
<evidence type="ECO:0000256" key="3">
    <source>
        <dbReference type="ARBA" id="ARBA00009014"/>
    </source>
</evidence>
<evidence type="ECO:0000313" key="15">
    <source>
        <dbReference type="Proteomes" id="UP000698242"/>
    </source>
</evidence>
<feature type="domain" description="Cytidyltransferase-like" evidence="13">
    <location>
        <begin position="33"/>
        <end position="211"/>
    </location>
</feature>
<evidence type="ECO:0000256" key="1">
    <source>
        <dbReference type="ARBA" id="ARBA00002324"/>
    </source>
</evidence>
<sequence>MENAALAAGPEERGPKRAAHPGPRPRPGQIVGLLGGSFDPAHDGHLHISREAMKRFGLDHIWWLVSPANPLKRHAPAPLERRMAHAARLAARDRRITVTDVEARMGTQMTWESVEALRRAYRGQRFVWLMGADNLAVLHLWAQWTRLMRTIPIGVLARPSESLAARLSPAARRFDHARLRQSQAGRLGRIAAPCWCLIDIPMVKDSSTALRAAGRWPQ</sequence>
<dbReference type="InterPro" id="IPR014729">
    <property type="entry name" value="Rossmann-like_a/b/a_fold"/>
</dbReference>
<organism evidence="14 15">
    <name type="scientific">Profundibacterium mesophilum KAUST100406-0324</name>
    <dbReference type="NCBI Taxonomy" id="1037889"/>
    <lineage>
        <taxon>Bacteria</taxon>
        <taxon>Pseudomonadati</taxon>
        <taxon>Pseudomonadota</taxon>
        <taxon>Alphaproteobacteria</taxon>
        <taxon>Rhodobacterales</taxon>
        <taxon>Roseobacteraceae</taxon>
        <taxon>Profundibacterium</taxon>
    </lineage>
</organism>
<dbReference type="OrthoDB" id="5295945at2"/>
<dbReference type="NCBIfam" id="NF000843">
    <property type="entry name" value="PRK00071.2-2"/>
    <property type="match status" value="1"/>
</dbReference>
<dbReference type="PANTHER" id="PTHR39321">
    <property type="entry name" value="NICOTINATE-NUCLEOTIDE ADENYLYLTRANSFERASE-RELATED"/>
    <property type="match status" value="1"/>
</dbReference>
<evidence type="ECO:0000256" key="10">
    <source>
        <dbReference type="ARBA" id="ARBA00048721"/>
    </source>
</evidence>
<gene>
    <name evidence="11 14" type="primary">nadD</name>
    <name evidence="14" type="ORF">PMES_02410</name>
</gene>
<dbReference type="Pfam" id="PF01467">
    <property type="entry name" value="CTP_transf_like"/>
    <property type="match status" value="1"/>
</dbReference>
<name>A0A921NRY3_9RHOB</name>
<evidence type="ECO:0000256" key="9">
    <source>
        <dbReference type="ARBA" id="ARBA00023027"/>
    </source>
</evidence>
<reference evidence="14" key="1">
    <citation type="submission" date="2013-03" db="EMBL/GenBank/DDBJ databases">
        <title>Genome Sequence of the Profundibacterium mesophilum strain KAUST100406-0324T from Red Sea, a novel genus in the family Rhodobacteraceae.</title>
        <authorList>
            <person name="Essack M."/>
            <person name="Alam I."/>
            <person name="Lafi F."/>
            <person name="Alawi W."/>
            <person name="Kamanu F."/>
            <person name="Al-Suwailem A."/>
            <person name="Lee O.O."/>
            <person name="Xu Y."/>
            <person name="Bajic V."/>
            <person name="Qian P.-Y."/>
            <person name="Archer J."/>
        </authorList>
    </citation>
    <scope>NUCLEOTIDE SEQUENCE</scope>
    <source>
        <strain evidence="14">KAUST100406-0324</strain>
    </source>
</reference>
<dbReference type="GO" id="GO:0009435">
    <property type="term" value="P:NAD+ biosynthetic process"/>
    <property type="evidence" value="ECO:0007669"/>
    <property type="project" value="UniProtKB-UniRule"/>
</dbReference>
<evidence type="ECO:0000259" key="13">
    <source>
        <dbReference type="Pfam" id="PF01467"/>
    </source>
</evidence>
<dbReference type="InterPro" id="IPR005248">
    <property type="entry name" value="NadD/NMNAT"/>
</dbReference>
<dbReference type="HAMAP" id="MF_00244">
    <property type="entry name" value="NaMN_adenylyltr"/>
    <property type="match status" value="1"/>
</dbReference>
<evidence type="ECO:0000256" key="2">
    <source>
        <dbReference type="ARBA" id="ARBA00005019"/>
    </source>
</evidence>
<dbReference type="Gene3D" id="3.40.50.620">
    <property type="entry name" value="HUPs"/>
    <property type="match status" value="1"/>
</dbReference>
<dbReference type="InterPro" id="IPR004821">
    <property type="entry name" value="Cyt_trans-like"/>
</dbReference>
<evidence type="ECO:0000256" key="6">
    <source>
        <dbReference type="ARBA" id="ARBA00022695"/>
    </source>
</evidence>
<dbReference type="Proteomes" id="UP000698242">
    <property type="component" value="Unassembled WGS sequence"/>
</dbReference>
<evidence type="ECO:0000256" key="12">
    <source>
        <dbReference type="SAM" id="MobiDB-lite"/>
    </source>
</evidence>
<keyword evidence="15" id="KW-1185">Reference proteome</keyword>
<evidence type="ECO:0000256" key="11">
    <source>
        <dbReference type="HAMAP-Rule" id="MF_00244"/>
    </source>
</evidence>
<keyword evidence="4 11" id="KW-0662">Pyridine nucleotide biosynthesis</keyword>
<keyword evidence="7 11" id="KW-0547">Nucleotide-binding</keyword>
<dbReference type="GO" id="GO:0005524">
    <property type="term" value="F:ATP binding"/>
    <property type="evidence" value="ECO:0007669"/>
    <property type="project" value="UniProtKB-KW"/>
</dbReference>
<protein>
    <recommendedName>
        <fullName evidence="11">Probable nicotinate-nucleotide adenylyltransferase</fullName>
        <ecNumber evidence="11">2.7.7.18</ecNumber>
    </recommendedName>
    <alternativeName>
        <fullName evidence="11">Deamido-NAD(+) diphosphorylase</fullName>
    </alternativeName>
    <alternativeName>
        <fullName evidence="11">Deamido-NAD(+) pyrophosphorylase</fullName>
    </alternativeName>
    <alternativeName>
        <fullName evidence="11">Nicotinate mononucleotide adenylyltransferase</fullName>
        <shortName evidence="11">NaMN adenylyltransferase</shortName>
    </alternativeName>
</protein>
<dbReference type="SUPFAM" id="SSF52374">
    <property type="entry name" value="Nucleotidylyl transferase"/>
    <property type="match status" value="1"/>
</dbReference>
<dbReference type="GO" id="GO:0004515">
    <property type="term" value="F:nicotinate-nucleotide adenylyltransferase activity"/>
    <property type="evidence" value="ECO:0007669"/>
    <property type="project" value="UniProtKB-UniRule"/>
</dbReference>
<dbReference type="RefSeq" id="WP_159965951.1">
    <property type="nucleotide sequence ID" value="NZ_APKE01000027.1"/>
</dbReference>
<comment type="caution">
    <text evidence="14">The sequence shown here is derived from an EMBL/GenBank/DDBJ whole genome shotgun (WGS) entry which is preliminary data.</text>
</comment>
<evidence type="ECO:0000313" key="14">
    <source>
        <dbReference type="EMBL" id="KAF0675289.1"/>
    </source>
</evidence>
<comment type="catalytic activity">
    <reaction evidence="10 11">
        <text>nicotinate beta-D-ribonucleotide + ATP + H(+) = deamido-NAD(+) + diphosphate</text>
        <dbReference type="Rhea" id="RHEA:22860"/>
        <dbReference type="ChEBI" id="CHEBI:15378"/>
        <dbReference type="ChEBI" id="CHEBI:30616"/>
        <dbReference type="ChEBI" id="CHEBI:33019"/>
        <dbReference type="ChEBI" id="CHEBI:57502"/>
        <dbReference type="ChEBI" id="CHEBI:58437"/>
        <dbReference type="EC" id="2.7.7.18"/>
    </reaction>
</comment>
<comment type="similarity">
    <text evidence="3 11">Belongs to the NadD family.</text>
</comment>
<keyword evidence="6 11" id="KW-0548">Nucleotidyltransferase</keyword>
<evidence type="ECO:0000256" key="4">
    <source>
        <dbReference type="ARBA" id="ARBA00022642"/>
    </source>
</evidence>
<evidence type="ECO:0000256" key="7">
    <source>
        <dbReference type="ARBA" id="ARBA00022741"/>
    </source>
</evidence>
<accession>A0A921NRY3</accession>
<keyword evidence="5 11" id="KW-0808">Transferase</keyword>
<comment type="pathway">
    <text evidence="2 11">Cofactor biosynthesis; NAD(+) biosynthesis; deamido-NAD(+) from nicotinate D-ribonucleotide: step 1/1.</text>
</comment>
<proteinExistence type="inferred from homology"/>
<feature type="region of interest" description="Disordered" evidence="12">
    <location>
        <begin position="1"/>
        <end position="28"/>
    </location>
</feature>